<dbReference type="Gene3D" id="3.30.710.10">
    <property type="entry name" value="Potassium Channel Kv1.1, Chain A"/>
    <property type="match status" value="1"/>
</dbReference>
<accession>A0AAF1BJ76</accession>
<feature type="domain" description="BTB" evidence="2">
    <location>
        <begin position="68"/>
        <end position="135"/>
    </location>
</feature>
<reference evidence="3" key="1">
    <citation type="submission" date="2023-10" db="EMBL/GenBank/DDBJ databases">
        <authorList>
            <person name="Noh H."/>
        </authorList>
    </citation>
    <scope>NUCLEOTIDE SEQUENCE</scope>
    <source>
        <strain evidence="3">DUCC4014</strain>
    </source>
</reference>
<evidence type="ECO:0000259" key="2">
    <source>
        <dbReference type="PROSITE" id="PS50097"/>
    </source>
</evidence>
<dbReference type="Pfam" id="PF00651">
    <property type="entry name" value="BTB"/>
    <property type="match status" value="1"/>
</dbReference>
<protein>
    <submittedName>
        <fullName evidence="3">BTB/POZ domain-containing protein 2</fullName>
    </submittedName>
</protein>
<dbReference type="InterPro" id="IPR000210">
    <property type="entry name" value="BTB/POZ_dom"/>
</dbReference>
<proteinExistence type="predicted"/>
<dbReference type="EMBL" id="CP086715">
    <property type="protein sequence ID" value="WOO79560.1"/>
    <property type="molecule type" value="Genomic_DNA"/>
</dbReference>
<dbReference type="Proteomes" id="UP000827549">
    <property type="component" value="Chromosome 2"/>
</dbReference>
<keyword evidence="4" id="KW-1185">Reference proteome</keyword>
<dbReference type="SUPFAM" id="SSF54695">
    <property type="entry name" value="POZ domain"/>
    <property type="match status" value="1"/>
</dbReference>
<organism evidence="3 4">
    <name type="scientific">Vanrija pseudolonga</name>
    <dbReference type="NCBI Taxonomy" id="143232"/>
    <lineage>
        <taxon>Eukaryota</taxon>
        <taxon>Fungi</taxon>
        <taxon>Dikarya</taxon>
        <taxon>Basidiomycota</taxon>
        <taxon>Agaricomycotina</taxon>
        <taxon>Tremellomycetes</taxon>
        <taxon>Trichosporonales</taxon>
        <taxon>Trichosporonaceae</taxon>
        <taxon>Vanrija</taxon>
    </lineage>
</organism>
<evidence type="ECO:0000313" key="4">
    <source>
        <dbReference type="Proteomes" id="UP000827549"/>
    </source>
</evidence>
<feature type="region of interest" description="Disordered" evidence="1">
    <location>
        <begin position="1"/>
        <end position="42"/>
    </location>
</feature>
<dbReference type="GeneID" id="87806329"/>
<dbReference type="AlphaFoldDB" id="A0AAF1BJ76"/>
<evidence type="ECO:0000313" key="3">
    <source>
        <dbReference type="EMBL" id="WOO79560.1"/>
    </source>
</evidence>
<dbReference type="PROSITE" id="PS50097">
    <property type="entry name" value="BTB"/>
    <property type="match status" value="1"/>
</dbReference>
<gene>
    <name evidence="3" type="primary">btb2</name>
    <name evidence="3" type="ORF">LOC62_02G003083</name>
</gene>
<feature type="compositionally biased region" description="Low complexity" evidence="1">
    <location>
        <begin position="1"/>
        <end position="30"/>
    </location>
</feature>
<evidence type="ECO:0000256" key="1">
    <source>
        <dbReference type="SAM" id="MobiDB-lite"/>
    </source>
</evidence>
<dbReference type="RefSeq" id="XP_062625592.1">
    <property type="nucleotide sequence ID" value="XM_062769608.1"/>
</dbReference>
<dbReference type="PANTHER" id="PTHR47369">
    <property type="entry name" value="BTB/POZ DOMAIN-CONTAINING PROTEIN"/>
    <property type="match status" value="1"/>
</dbReference>
<dbReference type="InterPro" id="IPR011333">
    <property type="entry name" value="SKP1/BTB/POZ_sf"/>
</dbReference>
<sequence length="346" mass="36782">MAAPTATSTAPSLSAGPSAPASAPISQPPTVNGDAESPKDNATEAAAAFASEIAGHIFNNGFCHQQWADIQVVFFSGSLKLHRLILSRSPYLAHLMNNSMPGSTIQLSFTDENITEEAAYIAIQHLYHPSLHIVTPENARSVLAAAYLFGGMPELVQHAYSVASESISATNVIDYVHWLDAGSRRPVANGFAFGSVGAPAPAPSSGVWADPATAPYGEWSARLRSDVLTFLIRTLPAQLHASGGEGSLATDARLLAAYVSLPFDLFKHCVEAPELPIPFMQDRFSFAKRAIAQRKKANAAATARGPPQAQYEETVVLALKSEGDGMAVHITRKPKRGRAALWKVEG</sequence>
<name>A0AAF1BJ76_9TREE</name>
<dbReference type="PANTHER" id="PTHR47369:SF2">
    <property type="entry name" value="BTB_POZ DOMAIN-CONTAINING PROTEIN 2"/>
    <property type="match status" value="1"/>
</dbReference>